<dbReference type="InterPro" id="IPR004791">
    <property type="entry name" value="UvrC"/>
</dbReference>
<dbReference type="Pfam" id="PF22920">
    <property type="entry name" value="UvrC_RNaseH"/>
    <property type="match status" value="1"/>
</dbReference>
<dbReference type="SUPFAM" id="SSF82771">
    <property type="entry name" value="GIY-YIG endonuclease"/>
    <property type="match status" value="1"/>
</dbReference>
<evidence type="ECO:0000256" key="5">
    <source>
        <dbReference type="ARBA" id="ARBA00023204"/>
    </source>
</evidence>
<dbReference type="PROSITE" id="PS50164">
    <property type="entry name" value="GIY_YIG"/>
    <property type="match status" value="1"/>
</dbReference>
<dbReference type="Pfam" id="PF01541">
    <property type="entry name" value="GIY-YIG"/>
    <property type="match status" value="1"/>
</dbReference>
<dbReference type="KEGG" id="ehn:H9Q80_15600"/>
<evidence type="ECO:0000256" key="3">
    <source>
        <dbReference type="ARBA" id="ARBA00022769"/>
    </source>
</evidence>
<dbReference type="RefSeq" id="WP_117452304.1">
    <property type="nucleotide sequence ID" value="NZ_CP060636.1"/>
</dbReference>
<dbReference type="Gene3D" id="3.30.420.340">
    <property type="entry name" value="UvrC, RNAse H endonuclease domain"/>
    <property type="match status" value="1"/>
</dbReference>
<dbReference type="InterPro" id="IPR050066">
    <property type="entry name" value="UvrABC_protein_C"/>
</dbReference>
<dbReference type="InterPro" id="IPR010994">
    <property type="entry name" value="RuvA_2-like"/>
</dbReference>
<dbReference type="SUPFAM" id="SSF47781">
    <property type="entry name" value="RuvA domain 2-like"/>
    <property type="match status" value="1"/>
</dbReference>
<dbReference type="EMBL" id="CP060636">
    <property type="protein sequence ID" value="QNM11655.1"/>
    <property type="molecule type" value="Genomic_DNA"/>
</dbReference>
<evidence type="ECO:0000256" key="1">
    <source>
        <dbReference type="ARBA" id="ARBA00022490"/>
    </source>
</evidence>
<protein>
    <recommendedName>
        <fullName evidence="6">UvrABC system protein C</fullName>
        <shortName evidence="6">Protein UvrC</shortName>
    </recommendedName>
    <alternativeName>
        <fullName evidence="6">Excinuclease ABC subunit C</fullName>
    </alternativeName>
</protein>
<evidence type="ECO:0000256" key="6">
    <source>
        <dbReference type="HAMAP-Rule" id="MF_00203"/>
    </source>
</evidence>
<evidence type="ECO:0000259" key="9">
    <source>
        <dbReference type="PROSITE" id="PS50164"/>
    </source>
</evidence>
<dbReference type="AlphaFoldDB" id="A0A7G9GLH3"/>
<dbReference type="Gene3D" id="3.40.1440.10">
    <property type="entry name" value="GIY-YIG endonuclease"/>
    <property type="match status" value="1"/>
</dbReference>
<dbReference type="InterPro" id="IPR047296">
    <property type="entry name" value="GIY-YIG_UvrC_Cho"/>
</dbReference>
<dbReference type="SMART" id="SM00465">
    <property type="entry name" value="GIYc"/>
    <property type="match status" value="1"/>
</dbReference>
<evidence type="ECO:0000259" key="10">
    <source>
        <dbReference type="PROSITE" id="PS50165"/>
    </source>
</evidence>
<sequence length="592" mass="68638">MANMAKIQDKLAILPALPGCYLMKNKDGDIIYVGKAKKLKNRVRQYFVGAHDFKTTRLVSNIDDFEYIVTGSEKEALLLEINLIKKHTPPYNIMFMDDKTYPYLKLTKEKAPVLKVVRNTKDKKAEYFGPFPDSGAAWETVKLLNQLYPLRKCKRLPKKECLYFHMGQCLAPCVNEIDPKTYQDMAANIRKFLKGDVRDILDTLQKEMEEASENLLFEKAQEKLDLIHAIHHVTAKQQIDFKDRKDRDVFGYYVDKGYISIQGFFVRGGKLLERTLSIEPLYEREEDAFVSFVAQYYSANPLPQEILIPKEYDITQLEEILDTKILQPVRGDKLKLVEMVLANAKNAHEQKFELVERKESRKEEAMAQLSNLLQKEIHRIEIFDNSHISGSFNVSGMVVFVDGEASKKDYRLYKLGEYVSDLDSMKEVVYRRYFRLLKERGRFPDLLIVDGGYLQIEAAKEILDALDIPLTLCGLVKDDNHRTSNLMDRNGKIIPVPRDFSLFFLLTQMQDEVHRFAISYHRRVRNKAMTKSILDEVEGIGEVRKKEIWKHFKSLKRLKEASVEEIAQVIPEKTAITLYNVLHNTDQNGNEA</sequence>
<keyword evidence="7" id="KW-0175">Coiled coil</keyword>
<feature type="domain" description="GIY-YIG" evidence="9">
    <location>
        <begin position="16"/>
        <end position="93"/>
    </location>
</feature>
<feature type="domain" description="UvrC family homology region profile" evidence="10">
    <location>
        <begin position="249"/>
        <end position="463"/>
    </location>
</feature>
<feature type="domain" description="UVR" evidence="8">
    <location>
        <begin position="198"/>
        <end position="233"/>
    </location>
</feature>
<dbReference type="PROSITE" id="PS50151">
    <property type="entry name" value="UVR"/>
    <property type="match status" value="1"/>
</dbReference>
<evidence type="ECO:0000256" key="7">
    <source>
        <dbReference type="SAM" id="Coils"/>
    </source>
</evidence>
<dbReference type="NCBIfam" id="TIGR00194">
    <property type="entry name" value="uvrC"/>
    <property type="match status" value="1"/>
</dbReference>
<name>A0A7G9GLH3_9FIRM</name>
<dbReference type="GO" id="GO:0009432">
    <property type="term" value="P:SOS response"/>
    <property type="evidence" value="ECO:0007669"/>
    <property type="project" value="UniProtKB-UniRule"/>
</dbReference>
<keyword evidence="1 6" id="KW-0963">Cytoplasm</keyword>
<comment type="subunit">
    <text evidence="6">Interacts with UvrB in an incision complex.</text>
</comment>
<dbReference type="InterPro" id="IPR000305">
    <property type="entry name" value="GIY-YIG_endonuc"/>
</dbReference>
<dbReference type="GO" id="GO:0006289">
    <property type="term" value="P:nucleotide-excision repair"/>
    <property type="evidence" value="ECO:0007669"/>
    <property type="project" value="UniProtKB-UniRule"/>
</dbReference>
<dbReference type="PROSITE" id="PS50165">
    <property type="entry name" value="UVRC"/>
    <property type="match status" value="1"/>
</dbReference>
<dbReference type="Gene3D" id="1.10.150.20">
    <property type="entry name" value="5' to 3' exonuclease, C-terminal subdomain"/>
    <property type="match status" value="1"/>
</dbReference>
<keyword evidence="3 6" id="KW-0228">DNA excision</keyword>
<comment type="subcellular location">
    <subcellularLocation>
        <location evidence="6">Cytoplasm</location>
    </subcellularLocation>
</comment>
<comment type="function">
    <text evidence="6">The UvrABC repair system catalyzes the recognition and processing of DNA lesions. UvrC both incises the 5' and 3' sides of the lesion. The N-terminal half is responsible for the 3' incision and the C-terminal half is responsible for the 5' incision.</text>
</comment>
<dbReference type="Pfam" id="PF08459">
    <property type="entry name" value="UvrC_RNaseH_dom"/>
    <property type="match status" value="1"/>
</dbReference>
<feature type="coiled-coil region" evidence="7">
    <location>
        <begin position="194"/>
        <end position="221"/>
    </location>
</feature>
<keyword evidence="12" id="KW-1185">Reference proteome</keyword>
<reference evidence="11 12" key="1">
    <citation type="submission" date="2020-08" db="EMBL/GenBank/DDBJ databases">
        <authorList>
            <person name="Liu C."/>
            <person name="Sun Q."/>
        </authorList>
    </citation>
    <scope>NUCLEOTIDE SEQUENCE [LARGE SCALE GENOMIC DNA]</scope>
    <source>
        <strain evidence="11 12">NSJ-61</strain>
    </source>
</reference>
<comment type="similarity">
    <text evidence="6">Belongs to the UvrC family.</text>
</comment>
<dbReference type="FunFam" id="3.40.1440.10:FF:000001">
    <property type="entry name" value="UvrABC system protein C"/>
    <property type="match status" value="1"/>
</dbReference>
<dbReference type="GO" id="GO:0003677">
    <property type="term" value="F:DNA binding"/>
    <property type="evidence" value="ECO:0007669"/>
    <property type="project" value="UniProtKB-UniRule"/>
</dbReference>
<dbReference type="InterPro" id="IPR036876">
    <property type="entry name" value="UVR_dom_sf"/>
</dbReference>
<dbReference type="HAMAP" id="MF_00203">
    <property type="entry name" value="UvrC"/>
    <property type="match status" value="1"/>
</dbReference>
<evidence type="ECO:0000259" key="8">
    <source>
        <dbReference type="PROSITE" id="PS50151"/>
    </source>
</evidence>
<dbReference type="PANTHER" id="PTHR30562:SF1">
    <property type="entry name" value="UVRABC SYSTEM PROTEIN C"/>
    <property type="match status" value="1"/>
</dbReference>
<proteinExistence type="inferred from homology"/>
<dbReference type="SUPFAM" id="SSF46600">
    <property type="entry name" value="C-terminal UvrC-binding domain of UvrB"/>
    <property type="match status" value="1"/>
</dbReference>
<dbReference type="InterPro" id="IPR001943">
    <property type="entry name" value="UVR_dom"/>
</dbReference>
<dbReference type="InterPro" id="IPR038476">
    <property type="entry name" value="UvrC_RNase_H_dom_sf"/>
</dbReference>
<keyword evidence="2 6" id="KW-0227">DNA damage</keyword>
<dbReference type="Proteomes" id="UP000515856">
    <property type="component" value="Chromosome"/>
</dbReference>
<dbReference type="CDD" id="cd10434">
    <property type="entry name" value="GIY-YIG_UvrC_Cho"/>
    <property type="match status" value="1"/>
</dbReference>
<evidence type="ECO:0000313" key="11">
    <source>
        <dbReference type="EMBL" id="QNM11655.1"/>
    </source>
</evidence>
<keyword evidence="4 6" id="KW-0267">Excision nuclease</keyword>
<evidence type="ECO:0000256" key="2">
    <source>
        <dbReference type="ARBA" id="ARBA00022763"/>
    </source>
</evidence>
<evidence type="ECO:0000313" key="12">
    <source>
        <dbReference type="Proteomes" id="UP000515856"/>
    </source>
</evidence>
<accession>A0A7G9GLH3</accession>
<dbReference type="InterPro" id="IPR001162">
    <property type="entry name" value="UvrC_RNase_H_dom"/>
</dbReference>
<dbReference type="GO" id="GO:0009380">
    <property type="term" value="C:excinuclease repair complex"/>
    <property type="evidence" value="ECO:0007669"/>
    <property type="project" value="InterPro"/>
</dbReference>
<dbReference type="PANTHER" id="PTHR30562">
    <property type="entry name" value="UVRC/OXIDOREDUCTASE"/>
    <property type="match status" value="1"/>
</dbReference>
<dbReference type="GO" id="GO:0005737">
    <property type="term" value="C:cytoplasm"/>
    <property type="evidence" value="ECO:0007669"/>
    <property type="project" value="UniProtKB-SubCell"/>
</dbReference>
<dbReference type="Pfam" id="PF14520">
    <property type="entry name" value="HHH_5"/>
    <property type="match status" value="1"/>
</dbReference>
<keyword evidence="5 6" id="KW-0234">DNA repair</keyword>
<dbReference type="InterPro" id="IPR035901">
    <property type="entry name" value="GIY-YIG_endonuc_sf"/>
</dbReference>
<gene>
    <name evidence="6 11" type="primary">uvrC</name>
    <name evidence="11" type="ORF">H9Q80_15600</name>
</gene>
<keyword evidence="6" id="KW-0742">SOS response</keyword>
<dbReference type="GO" id="GO:0009381">
    <property type="term" value="F:excinuclease ABC activity"/>
    <property type="evidence" value="ECO:0007669"/>
    <property type="project" value="UniProtKB-UniRule"/>
</dbReference>
<evidence type="ECO:0000256" key="4">
    <source>
        <dbReference type="ARBA" id="ARBA00022881"/>
    </source>
</evidence>
<organism evidence="11 12">
    <name type="scientific">[Eubacterium] hominis</name>
    <dbReference type="NCBI Taxonomy" id="2764325"/>
    <lineage>
        <taxon>Bacteria</taxon>
        <taxon>Bacillati</taxon>
        <taxon>Bacillota</taxon>
        <taxon>Erysipelotrichia</taxon>
        <taxon>Erysipelotrichales</taxon>
        <taxon>Erysipelotrichaceae</taxon>
        <taxon>Amedibacillus</taxon>
    </lineage>
</organism>